<accession>A0A0A9B9X9</accession>
<evidence type="ECO:0000259" key="1">
    <source>
        <dbReference type="Pfam" id="PF24918"/>
    </source>
</evidence>
<dbReference type="InterPro" id="IPR056889">
    <property type="entry name" value="NET2A-D/KIP1-like_C"/>
</dbReference>
<sequence>MKQENNKVTKELQAGLDHVRGLQVEVGRAFLKLRENIELSIGRSNRSQQNFRSLSVKAGVPLRTFLFGSKPKKASLFSCMGPVMPKPVSDMRPGLFR</sequence>
<proteinExistence type="predicted"/>
<feature type="domain" description="NET2A-D/KIP1-like C-terminal" evidence="1">
    <location>
        <begin position="1"/>
        <end position="40"/>
    </location>
</feature>
<protein>
    <recommendedName>
        <fullName evidence="1">NET2A-D/KIP1-like C-terminal domain-containing protein</fullName>
    </recommendedName>
</protein>
<dbReference type="AlphaFoldDB" id="A0A0A9B9X9"/>
<reference evidence="2" key="1">
    <citation type="submission" date="2014-09" db="EMBL/GenBank/DDBJ databases">
        <authorList>
            <person name="Magalhaes I.L.F."/>
            <person name="Oliveira U."/>
            <person name="Santos F.R."/>
            <person name="Vidigal T.H.D.A."/>
            <person name="Brescovit A.D."/>
            <person name="Santos A.J."/>
        </authorList>
    </citation>
    <scope>NUCLEOTIDE SEQUENCE</scope>
    <source>
        <tissue evidence="2">Shoot tissue taken approximately 20 cm above the soil surface</tissue>
    </source>
</reference>
<dbReference type="EMBL" id="GBRH01237799">
    <property type="protein sequence ID" value="JAD60096.1"/>
    <property type="molecule type" value="Transcribed_RNA"/>
</dbReference>
<dbReference type="PANTHER" id="PTHR31631:SF19">
    <property type="entry name" value="OS01G0835800 PROTEIN"/>
    <property type="match status" value="1"/>
</dbReference>
<dbReference type="Pfam" id="PF24918">
    <property type="entry name" value="NET2A_C"/>
    <property type="match status" value="1"/>
</dbReference>
<name>A0A0A9B9X9_ARUDO</name>
<evidence type="ECO:0000313" key="2">
    <source>
        <dbReference type="EMBL" id="JAD60096.1"/>
    </source>
</evidence>
<reference evidence="2" key="2">
    <citation type="journal article" date="2015" name="Data Brief">
        <title>Shoot transcriptome of the giant reed, Arundo donax.</title>
        <authorList>
            <person name="Barrero R.A."/>
            <person name="Guerrero F.D."/>
            <person name="Moolhuijzen P."/>
            <person name="Goolsby J.A."/>
            <person name="Tidwell J."/>
            <person name="Bellgard S.E."/>
            <person name="Bellgard M.I."/>
        </authorList>
    </citation>
    <scope>NUCLEOTIDE SEQUENCE</scope>
    <source>
        <tissue evidence="2">Shoot tissue taken approximately 20 cm above the soil surface</tissue>
    </source>
</reference>
<organism evidence="2">
    <name type="scientific">Arundo donax</name>
    <name type="common">Giant reed</name>
    <name type="synonym">Donax arundinaceus</name>
    <dbReference type="NCBI Taxonomy" id="35708"/>
    <lineage>
        <taxon>Eukaryota</taxon>
        <taxon>Viridiplantae</taxon>
        <taxon>Streptophyta</taxon>
        <taxon>Embryophyta</taxon>
        <taxon>Tracheophyta</taxon>
        <taxon>Spermatophyta</taxon>
        <taxon>Magnoliopsida</taxon>
        <taxon>Liliopsida</taxon>
        <taxon>Poales</taxon>
        <taxon>Poaceae</taxon>
        <taxon>PACMAD clade</taxon>
        <taxon>Arundinoideae</taxon>
        <taxon>Arundineae</taxon>
        <taxon>Arundo</taxon>
    </lineage>
</organism>
<dbReference type="PANTHER" id="PTHR31631">
    <property type="entry name" value="PROTEIN NETWORKED 2D"/>
    <property type="match status" value="1"/>
</dbReference>